<evidence type="ECO:0000313" key="4">
    <source>
        <dbReference type="EMBL" id="QLF68943.1"/>
    </source>
</evidence>
<dbReference type="PANTHER" id="PTHR46401:SF2">
    <property type="entry name" value="GLYCOSYLTRANSFERASE WBBK-RELATED"/>
    <property type="match status" value="1"/>
</dbReference>
<evidence type="ECO:0000259" key="2">
    <source>
        <dbReference type="Pfam" id="PF00534"/>
    </source>
</evidence>
<feature type="domain" description="Glycosyl transferase family 1" evidence="2">
    <location>
        <begin position="245"/>
        <end position="339"/>
    </location>
</feature>
<dbReference type="CDD" id="cd03801">
    <property type="entry name" value="GT4_PimA-like"/>
    <property type="match status" value="1"/>
</dbReference>
<feature type="domain" description="Glycosyltransferase subfamily 4-like N-terminal" evidence="3">
    <location>
        <begin position="21"/>
        <end position="186"/>
    </location>
</feature>
<dbReference type="InterPro" id="IPR001296">
    <property type="entry name" value="Glyco_trans_1"/>
</dbReference>
<dbReference type="RefSeq" id="WP_138285919.1">
    <property type="nucleotide sequence ID" value="NZ_CP058350.1"/>
</dbReference>
<keyword evidence="5" id="KW-1185">Reference proteome</keyword>
<evidence type="ECO:0000259" key="3">
    <source>
        <dbReference type="Pfam" id="PF13439"/>
    </source>
</evidence>
<gene>
    <name evidence="4" type="ORF">FE840_004965</name>
</gene>
<name>A0ABX6QK63_9HYPH</name>
<dbReference type="SUPFAM" id="SSF53756">
    <property type="entry name" value="UDP-Glycosyltransferase/glycogen phosphorylase"/>
    <property type="match status" value="1"/>
</dbReference>
<proteinExistence type="predicted"/>
<keyword evidence="1" id="KW-0808">Transferase</keyword>
<organism evidence="4 5">
    <name type="scientific">Peteryoungia desertarenae</name>
    <dbReference type="NCBI Taxonomy" id="1813451"/>
    <lineage>
        <taxon>Bacteria</taxon>
        <taxon>Pseudomonadati</taxon>
        <taxon>Pseudomonadota</taxon>
        <taxon>Alphaproteobacteria</taxon>
        <taxon>Hyphomicrobiales</taxon>
        <taxon>Rhizobiaceae</taxon>
        <taxon>Peteryoungia</taxon>
    </lineage>
</organism>
<dbReference type="Pfam" id="PF00534">
    <property type="entry name" value="Glycos_transf_1"/>
    <property type="match status" value="1"/>
</dbReference>
<dbReference type="Gene3D" id="3.40.50.2000">
    <property type="entry name" value="Glycogen Phosphorylase B"/>
    <property type="match status" value="2"/>
</dbReference>
<evidence type="ECO:0000313" key="5">
    <source>
        <dbReference type="Proteomes" id="UP000308530"/>
    </source>
</evidence>
<dbReference type="PANTHER" id="PTHR46401">
    <property type="entry name" value="GLYCOSYLTRANSFERASE WBBK-RELATED"/>
    <property type="match status" value="1"/>
</dbReference>
<reference evidence="4 5" key="1">
    <citation type="submission" date="2020-06" db="EMBL/GenBank/DDBJ databases">
        <title>Genome sequence of Rhizobium sp strain ADMK78.</title>
        <authorList>
            <person name="Rahi P."/>
        </authorList>
    </citation>
    <scope>NUCLEOTIDE SEQUENCE [LARGE SCALE GENOMIC DNA]</scope>
    <source>
        <strain evidence="4 5">ADMK78</strain>
    </source>
</reference>
<dbReference type="Proteomes" id="UP000308530">
    <property type="component" value="Chromosome"/>
</dbReference>
<accession>A0ABX6QK63</accession>
<sequence length="376" mass="40565">MRTEVTTDQAPLKVLMTLDAVGGVWRYSLNLASALADFGVETVFLGFGPAPDGQQEAEARAIGTLEWSDQPLDWMASGANALAAIPDVIAEVAGRMQADLLHLNLPSQASGLVTELPVLVVSHSCVPTWFQAVRGHEAEPGFEWHHGLNAEGLAGADLVVTPSRSHGELVTRCYGPLPHLATVQNGSAAPETEALKQPFVFSAGRWWDEGKNGQLLDLAAASSLWPIRVAGSCDGPGGEQFRFLHVEHLGALTHRDLLSHSARAAIFVSPSRYEPFGLAVLEAARGGAALVLSDIPTYRELWDDAAIFIDPHDPLALAGVLNGLADQPFERDRLGWAARLRSRSFTTENQAERMVRLYRSLLRPAVEPRLLEASPS</sequence>
<protein>
    <submittedName>
        <fullName evidence="4">Glycosyltransferase family 4 protein</fullName>
    </submittedName>
</protein>
<evidence type="ECO:0000256" key="1">
    <source>
        <dbReference type="ARBA" id="ARBA00022679"/>
    </source>
</evidence>
<dbReference type="InterPro" id="IPR028098">
    <property type="entry name" value="Glyco_trans_4-like_N"/>
</dbReference>
<dbReference type="Pfam" id="PF13439">
    <property type="entry name" value="Glyco_transf_4"/>
    <property type="match status" value="1"/>
</dbReference>
<dbReference type="EMBL" id="CP058350">
    <property type="protein sequence ID" value="QLF68943.1"/>
    <property type="molecule type" value="Genomic_DNA"/>
</dbReference>